<reference evidence="2 3" key="2">
    <citation type="submission" date="2020-03" db="EMBL/GenBank/DDBJ databases">
        <authorList>
            <person name="Ichikawa N."/>
            <person name="Kimura A."/>
            <person name="Kitahashi Y."/>
            <person name="Uohara A."/>
        </authorList>
    </citation>
    <scope>NUCLEOTIDE SEQUENCE [LARGE SCALE GENOMIC DNA]</scope>
    <source>
        <strain evidence="2 3">NBRC 105367</strain>
    </source>
</reference>
<sequence>MEDSCSQRPWVPVSPTAPDSKTLNIVDLSDRPNKAWKKDGMEPHHERRLEPESSGASGSMPGTRHMHTPRSPCPPGHRKGTGGKSPPGVESHLRRHALDRPVRRRRASGDGERSATAGGAVELPPVETERGALDLDVMVGIVPLALQVNRSTATERVKPPPPGRAQGVMRKVASCRSLALDEALSGSMRSR</sequence>
<organism evidence="2 3">
    <name type="scientific">Phytohabitans suffuscus</name>
    <dbReference type="NCBI Taxonomy" id="624315"/>
    <lineage>
        <taxon>Bacteria</taxon>
        <taxon>Bacillati</taxon>
        <taxon>Actinomycetota</taxon>
        <taxon>Actinomycetes</taxon>
        <taxon>Micromonosporales</taxon>
        <taxon>Micromonosporaceae</taxon>
    </lineage>
</organism>
<reference evidence="2 3" key="1">
    <citation type="submission" date="2020-03" db="EMBL/GenBank/DDBJ databases">
        <title>Whole genome shotgun sequence of Phytohabitans suffuscus NBRC 105367.</title>
        <authorList>
            <person name="Komaki H."/>
            <person name="Tamura T."/>
        </authorList>
    </citation>
    <scope>NUCLEOTIDE SEQUENCE [LARGE SCALE GENOMIC DNA]</scope>
    <source>
        <strain evidence="2 3">NBRC 105367</strain>
    </source>
</reference>
<keyword evidence="3" id="KW-1185">Reference proteome</keyword>
<feature type="region of interest" description="Disordered" evidence="1">
    <location>
        <begin position="1"/>
        <end position="126"/>
    </location>
</feature>
<proteinExistence type="predicted"/>
<evidence type="ECO:0000256" key="1">
    <source>
        <dbReference type="SAM" id="MobiDB-lite"/>
    </source>
</evidence>
<dbReference type="KEGG" id="psuu:Psuf_000050"/>
<protein>
    <submittedName>
        <fullName evidence="2">Uncharacterized protein</fullName>
    </submittedName>
</protein>
<evidence type="ECO:0000313" key="2">
    <source>
        <dbReference type="EMBL" id="BCB82692.1"/>
    </source>
</evidence>
<gene>
    <name evidence="2" type="ORF">Psuf_000050</name>
</gene>
<feature type="compositionally biased region" description="Basic and acidic residues" evidence="1">
    <location>
        <begin position="96"/>
        <end position="113"/>
    </location>
</feature>
<dbReference type="EMBL" id="AP022871">
    <property type="protein sequence ID" value="BCB82692.1"/>
    <property type="molecule type" value="Genomic_DNA"/>
</dbReference>
<evidence type="ECO:0000313" key="3">
    <source>
        <dbReference type="Proteomes" id="UP000503011"/>
    </source>
</evidence>
<name>A0A6F8Y9A2_9ACTN</name>
<dbReference type="Proteomes" id="UP000503011">
    <property type="component" value="Chromosome"/>
</dbReference>
<accession>A0A6F8Y9A2</accession>
<dbReference type="AlphaFoldDB" id="A0A6F8Y9A2"/>
<feature type="compositionally biased region" description="Basic and acidic residues" evidence="1">
    <location>
        <begin position="28"/>
        <end position="51"/>
    </location>
</feature>